<dbReference type="EMBL" id="JBHSBC010000056">
    <property type="protein sequence ID" value="MFC3986503.1"/>
    <property type="molecule type" value="Genomic_DNA"/>
</dbReference>
<proteinExistence type="predicted"/>
<name>A0ABV8FCS8_9ACTN</name>
<dbReference type="Proteomes" id="UP001595698">
    <property type="component" value="Unassembled WGS sequence"/>
</dbReference>
<evidence type="ECO:0000313" key="3">
    <source>
        <dbReference type="Proteomes" id="UP001595698"/>
    </source>
</evidence>
<keyword evidence="3" id="KW-1185">Reference proteome</keyword>
<evidence type="ECO:0000256" key="1">
    <source>
        <dbReference type="SAM" id="MobiDB-lite"/>
    </source>
</evidence>
<gene>
    <name evidence="2" type="ORF">ACFOYY_40670</name>
</gene>
<protein>
    <recommendedName>
        <fullName evidence="4">DUF4253 domain-containing protein</fullName>
    </recommendedName>
</protein>
<comment type="caution">
    <text evidence="2">The sequence shown here is derived from an EMBL/GenBank/DDBJ whole genome shotgun (WGS) entry which is preliminary data.</text>
</comment>
<reference evidence="3" key="1">
    <citation type="journal article" date="2019" name="Int. J. Syst. Evol. Microbiol.">
        <title>The Global Catalogue of Microorganisms (GCM) 10K type strain sequencing project: providing services to taxonomists for standard genome sequencing and annotation.</title>
        <authorList>
            <consortium name="The Broad Institute Genomics Platform"/>
            <consortium name="The Broad Institute Genome Sequencing Center for Infectious Disease"/>
            <person name="Wu L."/>
            <person name="Ma J."/>
        </authorList>
    </citation>
    <scope>NUCLEOTIDE SEQUENCE [LARGE SCALE GENOMIC DNA]</scope>
    <source>
        <strain evidence="3">TBRC 7912</strain>
    </source>
</reference>
<feature type="region of interest" description="Disordered" evidence="1">
    <location>
        <begin position="131"/>
        <end position="151"/>
    </location>
</feature>
<dbReference type="RefSeq" id="WP_386196796.1">
    <property type="nucleotide sequence ID" value="NZ_JBHSBC010000056.1"/>
</dbReference>
<evidence type="ECO:0000313" key="2">
    <source>
        <dbReference type="EMBL" id="MFC3986503.1"/>
    </source>
</evidence>
<organism evidence="2 3">
    <name type="scientific">Streptosporangium jomthongense</name>
    <dbReference type="NCBI Taxonomy" id="1193683"/>
    <lineage>
        <taxon>Bacteria</taxon>
        <taxon>Bacillati</taxon>
        <taxon>Actinomycetota</taxon>
        <taxon>Actinomycetes</taxon>
        <taxon>Streptosporangiales</taxon>
        <taxon>Streptosporangiaceae</taxon>
        <taxon>Streptosporangium</taxon>
    </lineage>
</organism>
<accession>A0ABV8FCS8</accession>
<evidence type="ECO:0008006" key="4">
    <source>
        <dbReference type="Google" id="ProtNLM"/>
    </source>
</evidence>
<sequence>MNTARSDRAELALMVIGPERRERLIACYADGLSLRYGMTPDAARRYATGLVDDADQAAILAVGQVWSERDGHKPHGLEFFRSGDETSYEVTGFTDDGMVMVGDGSLHLGADLFARMWLTAWPDTYTLVDEPQQPSAELPQPDQEADESDAAEGRFDPRKLWVMVSRVREDGLPLGEGLPLLGAHYRAVNWKKPEYEPSYGNALDVPAYLAEHLADYRAGWDDFRNQFEASDWLDYFNELGSCECDLEVAAYLGRWLWQRVRSDVVTEYGGTVADYDPMFPWAPHYADAVLEVAPYADPEWDIPVDHPLAQCDGQTSLLFEGQP</sequence>